<evidence type="ECO:0000256" key="1">
    <source>
        <dbReference type="SAM" id="MobiDB-lite"/>
    </source>
</evidence>
<protein>
    <submittedName>
        <fullName evidence="3">Uncharacterized protein</fullName>
    </submittedName>
</protein>
<proteinExistence type="predicted"/>
<keyword evidence="4" id="KW-1185">Reference proteome</keyword>
<sequence>MDLSQKLLVAARVTALINVAVVILLFVSAGLLVEESRALGVHGFGAIAFHVTSGVLALNLLVLAWRAKTGRVAAAVSVALFALTFLQASLGSGLDIAQHISGSVVLTLMAAGLAFWTFSTTLTPRPSTPTARSTPTRGARLSEKEDHDD</sequence>
<evidence type="ECO:0000256" key="2">
    <source>
        <dbReference type="SAM" id="Phobius"/>
    </source>
</evidence>
<keyword evidence="2" id="KW-0812">Transmembrane</keyword>
<gene>
    <name evidence="3" type="ORF">HNR11_000343</name>
</gene>
<keyword evidence="2" id="KW-1133">Transmembrane helix</keyword>
<keyword evidence="2" id="KW-0472">Membrane</keyword>
<feature type="region of interest" description="Disordered" evidence="1">
    <location>
        <begin position="124"/>
        <end position="149"/>
    </location>
</feature>
<comment type="caution">
    <text evidence="3">The sequence shown here is derived from an EMBL/GenBank/DDBJ whole genome shotgun (WGS) entry which is preliminary data.</text>
</comment>
<organism evidence="3 4">
    <name type="scientific">Nesterenkonia sandarakina</name>
    <dbReference type="NCBI Taxonomy" id="272918"/>
    <lineage>
        <taxon>Bacteria</taxon>
        <taxon>Bacillati</taxon>
        <taxon>Actinomycetota</taxon>
        <taxon>Actinomycetes</taxon>
        <taxon>Micrococcales</taxon>
        <taxon>Micrococcaceae</taxon>
        <taxon>Nesterenkonia</taxon>
    </lineage>
</organism>
<dbReference type="AlphaFoldDB" id="A0A7Z0E7D1"/>
<dbReference type="Proteomes" id="UP000560069">
    <property type="component" value="Unassembled WGS sequence"/>
</dbReference>
<feature type="transmembrane region" description="Helical" evidence="2">
    <location>
        <begin position="72"/>
        <end position="90"/>
    </location>
</feature>
<feature type="transmembrane region" description="Helical" evidence="2">
    <location>
        <begin position="7"/>
        <end position="32"/>
    </location>
</feature>
<dbReference type="RefSeq" id="WP_179440841.1">
    <property type="nucleotide sequence ID" value="NZ_BAAALK010000008.1"/>
</dbReference>
<feature type="transmembrane region" description="Helical" evidence="2">
    <location>
        <begin position="44"/>
        <end position="65"/>
    </location>
</feature>
<dbReference type="EMBL" id="JACCFQ010000001">
    <property type="protein sequence ID" value="NYJ15809.1"/>
    <property type="molecule type" value="Genomic_DNA"/>
</dbReference>
<accession>A0A7Z0E7D1</accession>
<reference evidence="3 4" key="1">
    <citation type="submission" date="2020-07" db="EMBL/GenBank/DDBJ databases">
        <title>Sequencing the genomes of 1000 actinobacteria strains.</title>
        <authorList>
            <person name="Klenk H.-P."/>
        </authorList>
    </citation>
    <scope>NUCLEOTIDE SEQUENCE [LARGE SCALE GENOMIC DNA]</scope>
    <source>
        <strain evidence="3 4">DSM 15664</strain>
    </source>
</reference>
<feature type="compositionally biased region" description="Basic and acidic residues" evidence="1">
    <location>
        <begin position="140"/>
        <end position="149"/>
    </location>
</feature>
<evidence type="ECO:0000313" key="3">
    <source>
        <dbReference type="EMBL" id="NYJ15809.1"/>
    </source>
</evidence>
<evidence type="ECO:0000313" key="4">
    <source>
        <dbReference type="Proteomes" id="UP000560069"/>
    </source>
</evidence>
<feature type="compositionally biased region" description="Low complexity" evidence="1">
    <location>
        <begin position="124"/>
        <end position="137"/>
    </location>
</feature>
<name>A0A7Z0E7D1_9MICC</name>
<feature type="transmembrane region" description="Helical" evidence="2">
    <location>
        <begin position="96"/>
        <end position="118"/>
    </location>
</feature>